<dbReference type="Proteomes" id="UP000633509">
    <property type="component" value="Unassembled WGS sequence"/>
</dbReference>
<reference evidence="1 2" key="1">
    <citation type="submission" date="2020-10" db="EMBL/GenBank/DDBJ databases">
        <title>Sequencing the genomes of 1000 actinobacteria strains.</title>
        <authorList>
            <person name="Klenk H.-P."/>
        </authorList>
    </citation>
    <scope>NUCLEOTIDE SEQUENCE [LARGE SCALE GENOMIC DNA]</scope>
    <source>
        <strain evidence="1 2">DSM 43173</strain>
    </source>
</reference>
<protein>
    <submittedName>
        <fullName evidence="1">Uncharacterized protein</fullName>
    </submittedName>
</protein>
<dbReference type="EMBL" id="JADBEK010000001">
    <property type="protein sequence ID" value="MBE1585083.1"/>
    <property type="molecule type" value="Genomic_DNA"/>
</dbReference>
<keyword evidence="2" id="KW-1185">Reference proteome</keyword>
<organism evidence="1 2">
    <name type="scientific">Nonomuraea angiospora</name>
    <dbReference type="NCBI Taxonomy" id="46172"/>
    <lineage>
        <taxon>Bacteria</taxon>
        <taxon>Bacillati</taxon>
        <taxon>Actinomycetota</taxon>
        <taxon>Actinomycetes</taxon>
        <taxon>Streptosporangiales</taxon>
        <taxon>Streptosporangiaceae</taxon>
        <taxon>Nonomuraea</taxon>
    </lineage>
</organism>
<evidence type="ECO:0000313" key="2">
    <source>
        <dbReference type="Proteomes" id="UP000633509"/>
    </source>
</evidence>
<gene>
    <name evidence="1" type="ORF">H4W80_003341</name>
</gene>
<dbReference type="RefSeq" id="WP_192785890.1">
    <property type="nucleotide sequence ID" value="NZ_JADBEK010000001.1"/>
</dbReference>
<evidence type="ECO:0000313" key="1">
    <source>
        <dbReference type="EMBL" id="MBE1585083.1"/>
    </source>
</evidence>
<sequence>MTSPSPGDKNANSGRPKITIAILVTTAIIAAAAAFGEKIADKVVEFISRPPKVTLSAVEDTGECINSYVFKKPMSQVPVFRSGQNWTTWGESNGGVVADFASVTVNVAGENTDKITITGIRFFVVKRRPPIEGAVVRPDCGGAEEAAFVRVNLDKDPPEIASSSRVPSLPGGADWKVTPITFPWTVSNTDTLTLLVYADATDCYCTWRGELSWQSGDSHGTLAIDNNGKPFEITSSSESKRYIPNQGVGWTVSETDERPNPPN</sequence>
<name>A0ABR9LWR2_9ACTN</name>
<accession>A0ABR9LWR2</accession>
<comment type="caution">
    <text evidence="1">The sequence shown here is derived from an EMBL/GenBank/DDBJ whole genome shotgun (WGS) entry which is preliminary data.</text>
</comment>
<proteinExistence type="predicted"/>